<reference evidence="3" key="1">
    <citation type="submission" date="2023-06" db="EMBL/GenBank/DDBJ databases">
        <authorList>
            <consortium name="Lawrence Berkeley National Laboratory"/>
            <person name="Ahrendt S."/>
            <person name="Sahu N."/>
            <person name="Indic B."/>
            <person name="Wong-Bajracharya J."/>
            <person name="Merenyi Z."/>
            <person name="Ke H.-M."/>
            <person name="Monk M."/>
            <person name="Kocsube S."/>
            <person name="Drula E."/>
            <person name="Lipzen A."/>
            <person name="Balint B."/>
            <person name="Henrissat B."/>
            <person name="Andreopoulos B."/>
            <person name="Martin F.M."/>
            <person name="Harder C.B."/>
            <person name="Rigling D."/>
            <person name="Ford K.L."/>
            <person name="Foster G.D."/>
            <person name="Pangilinan J."/>
            <person name="Papanicolaou A."/>
            <person name="Barry K."/>
            <person name="LaButti K."/>
            <person name="Viragh M."/>
            <person name="Koriabine M."/>
            <person name="Yan M."/>
            <person name="Riley R."/>
            <person name="Champramary S."/>
            <person name="Plett K.L."/>
            <person name="Tsai I.J."/>
            <person name="Slot J."/>
            <person name="Sipos G."/>
            <person name="Plett J."/>
            <person name="Nagy L.G."/>
            <person name="Grigoriev I.V."/>
        </authorList>
    </citation>
    <scope>NUCLEOTIDE SEQUENCE</scope>
    <source>
        <strain evidence="3">ICMP 16352</strain>
    </source>
</reference>
<feature type="region of interest" description="Disordered" evidence="2">
    <location>
        <begin position="397"/>
        <end position="481"/>
    </location>
</feature>
<evidence type="ECO:0000313" key="3">
    <source>
        <dbReference type="EMBL" id="KAK0478497.1"/>
    </source>
</evidence>
<evidence type="ECO:0000256" key="1">
    <source>
        <dbReference type="SAM" id="Coils"/>
    </source>
</evidence>
<feature type="compositionally biased region" description="Polar residues" evidence="2">
    <location>
        <begin position="468"/>
        <end position="481"/>
    </location>
</feature>
<feature type="region of interest" description="Disordered" evidence="2">
    <location>
        <begin position="539"/>
        <end position="632"/>
    </location>
</feature>
<sequence>MLLFQQPLGGRTRLGLASSSVMASLAQALPDRPALENMKRADLQKLCKEYGVRANLKSEEIIDLLLETRKPNIRTANPVPRTVSTRQSNRTTERLSSVIIHDLIERDEDGQGTSDIGARNSWKQAETEPVAPVQPHPPPRTRKAKETQTKLGVGRPMAAGGSGARAATKSMSSTYGKRGKSRSVKPQTMIREESEPAEQRPLNANDEQPTAGPSQPRVSSLGQEELRQPTDTTFDQRVADAINPLLRQVQAMRKELDQMNTLKAEVAQLKAEVATIPPLRSKVDSLSAEVSDLRSRSTTAEDLDAELQELKNTVTNVSSVPVKSNFNNTSRQPVSSNDHPLSDGTAFLPHPGIAPSLLGKRHRDSTMSDVTGVIEEGDEANLSDSVLARTVIRPNRKRPRMISQADVEREESSEPEISEPKTPPNNRHTRSGSLGFHFNEAPDEYVDPPPPTNHLPAFYGSSPSPSPIQSAAHNPPENQHPFNFTFSVPIPPTPNPTFSMPFAYPEPPQSPTPANHGQINIPGHSNMFQSLGLPPPIIRPRSRLQGASNPVQSHEDSAGLGAFLNQTALGPDTEQDDSPSKPFDADDDDDEDDSPTAKRTMYGTELETDTRFGDFGLDGVASGGFWAPPKFG</sequence>
<dbReference type="AlphaFoldDB" id="A0AA39U6J7"/>
<dbReference type="EMBL" id="JAUEPR010000014">
    <property type="protein sequence ID" value="KAK0478497.1"/>
    <property type="molecule type" value="Genomic_DNA"/>
</dbReference>
<accession>A0AA39U6J7</accession>
<name>A0AA39U6J7_9AGAR</name>
<evidence type="ECO:0000256" key="2">
    <source>
        <dbReference type="SAM" id="MobiDB-lite"/>
    </source>
</evidence>
<feature type="compositionally biased region" description="Acidic residues" evidence="2">
    <location>
        <begin position="585"/>
        <end position="594"/>
    </location>
</feature>
<feature type="region of interest" description="Disordered" evidence="2">
    <location>
        <begin position="104"/>
        <end position="234"/>
    </location>
</feature>
<keyword evidence="4" id="KW-1185">Reference proteome</keyword>
<proteinExistence type="predicted"/>
<organism evidence="3 4">
    <name type="scientific">Armillaria novae-zelandiae</name>
    <dbReference type="NCBI Taxonomy" id="153914"/>
    <lineage>
        <taxon>Eukaryota</taxon>
        <taxon>Fungi</taxon>
        <taxon>Dikarya</taxon>
        <taxon>Basidiomycota</taxon>
        <taxon>Agaricomycotina</taxon>
        <taxon>Agaricomycetes</taxon>
        <taxon>Agaricomycetidae</taxon>
        <taxon>Agaricales</taxon>
        <taxon>Marasmiineae</taxon>
        <taxon>Physalacriaceae</taxon>
        <taxon>Armillaria</taxon>
    </lineage>
</organism>
<protein>
    <submittedName>
        <fullName evidence="3">Uncharacterized protein</fullName>
    </submittedName>
</protein>
<dbReference type="Proteomes" id="UP001175227">
    <property type="component" value="Unassembled WGS sequence"/>
</dbReference>
<feature type="compositionally biased region" description="Polar residues" evidence="2">
    <location>
        <begin position="205"/>
        <end position="222"/>
    </location>
</feature>
<feature type="coiled-coil region" evidence="1">
    <location>
        <begin position="252"/>
        <end position="320"/>
    </location>
</feature>
<evidence type="ECO:0000313" key="4">
    <source>
        <dbReference type="Proteomes" id="UP001175227"/>
    </source>
</evidence>
<comment type="caution">
    <text evidence="3">The sequence shown here is derived from an EMBL/GenBank/DDBJ whole genome shotgun (WGS) entry which is preliminary data.</text>
</comment>
<keyword evidence="1" id="KW-0175">Coiled coil</keyword>
<gene>
    <name evidence="3" type="ORF">IW261DRAFT_1483784</name>
</gene>